<protein>
    <recommendedName>
        <fullName evidence="3">GS catalytic domain-containing protein</fullName>
    </recommendedName>
</protein>
<dbReference type="Gene3D" id="3.20.20.140">
    <property type="entry name" value="Metal-dependent hydrolases"/>
    <property type="match status" value="1"/>
</dbReference>
<name>A0AA39CRR6_9EURO</name>
<dbReference type="Pfam" id="PF04909">
    <property type="entry name" value="Amidohydro_2"/>
    <property type="match status" value="1"/>
</dbReference>
<dbReference type="PROSITE" id="PS51987">
    <property type="entry name" value="GS_CATALYTIC"/>
    <property type="match status" value="1"/>
</dbReference>
<evidence type="ECO:0000256" key="1">
    <source>
        <dbReference type="PROSITE-ProRule" id="PRU01331"/>
    </source>
</evidence>
<dbReference type="GO" id="GO:0004356">
    <property type="term" value="F:glutamine synthetase activity"/>
    <property type="evidence" value="ECO:0007669"/>
    <property type="project" value="InterPro"/>
</dbReference>
<dbReference type="Gene3D" id="3.30.590.10">
    <property type="entry name" value="Glutamine synthetase/guanido kinase, catalytic domain"/>
    <property type="match status" value="1"/>
</dbReference>
<dbReference type="InterPro" id="IPR006680">
    <property type="entry name" value="Amidohydro-rel"/>
</dbReference>
<comment type="similarity">
    <text evidence="1 2">Belongs to the glutamine synthetase family.</text>
</comment>
<gene>
    <name evidence="4" type="ORF">H2204_013703</name>
</gene>
<comment type="caution">
    <text evidence="4">The sequence shown here is derived from an EMBL/GenBank/DDBJ whole genome shotgun (WGS) entry which is preliminary data.</text>
</comment>
<dbReference type="SUPFAM" id="SSF55931">
    <property type="entry name" value="Glutamine synthetase/guanido kinase"/>
    <property type="match status" value="1"/>
</dbReference>
<evidence type="ECO:0000256" key="2">
    <source>
        <dbReference type="RuleBase" id="RU000384"/>
    </source>
</evidence>
<reference evidence="4" key="1">
    <citation type="submission" date="2022-10" db="EMBL/GenBank/DDBJ databases">
        <title>Culturing micro-colonial fungi from biological soil crusts in the Mojave desert and describing Neophaeococcomyces mojavensis, and introducing the new genera and species Taxawa tesnikishii.</title>
        <authorList>
            <person name="Kurbessoian T."/>
            <person name="Stajich J.E."/>
        </authorList>
    </citation>
    <scope>NUCLEOTIDE SEQUENCE</scope>
    <source>
        <strain evidence="4">TK_35</strain>
    </source>
</reference>
<accession>A0AA39CRR6</accession>
<proteinExistence type="inferred from homology"/>
<evidence type="ECO:0000313" key="5">
    <source>
        <dbReference type="Proteomes" id="UP001172681"/>
    </source>
</evidence>
<dbReference type="Pfam" id="PF00120">
    <property type="entry name" value="Gln-synt_C"/>
    <property type="match status" value="1"/>
</dbReference>
<dbReference type="EMBL" id="JAPDRN010000160">
    <property type="protein sequence ID" value="KAJ9617517.1"/>
    <property type="molecule type" value="Genomic_DNA"/>
</dbReference>
<dbReference type="PANTHER" id="PTHR43383">
    <property type="entry name" value="NODULIN 6"/>
    <property type="match status" value="1"/>
</dbReference>
<keyword evidence="5" id="KW-1185">Reference proteome</keyword>
<organism evidence="4 5">
    <name type="scientific">Knufia peltigerae</name>
    <dbReference type="NCBI Taxonomy" id="1002370"/>
    <lineage>
        <taxon>Eukaryota</taxon>
        <taxon>Fungi</taxon>
        <taxon>Dikarya</taxon>
        <taxon>Ascomycota</taxon>
        <taxon>Pezizomycotina</taxon>
        <taxon>Eurotiomycetes</taxon>
        <taxon>Chaetothyriomycetidae</taxon>
        <taxon>Chaetothyriales</taxon>
        <taxon>Trichomeriaceae</taxon>
        <taxon>Knufia</taxon>
    </lineage>
</organism>
<sequence length="1006" mass="112976">MRAGCSSPITPLCDTVLENTLGPNLPPAMAPMPELYPTLHQVRELESAGIQDLQEIIQTFPIIDNHAHNMLTEDNAFGSTEYPFECITSEAQGHALTDHVHSSLAHIRGIKHLAEFYQCPETLQDVKAARYEWIRRDYPGLIKRCFEGTHAIMMDDGLIPEVIYPFKWHRQFVPTVSRIVRIEAVASELLEHLAHAAGFMRVGLDADWDISQTESFLVRFNTVFRNQIRTMANDPDVRGFKSVICYRTGLDIGIESRKNFRPHQSLTDSVLLRSFHHFLQKAVRDSKYRIEQKEVNDFLVVAVCDVLEKLVDTDGENLPFQFHTGLGDNDINLIKANPAYMQPLIEAFPQVDFVILHSSYPYTREAGYLAANFSNAWLDIGEVFPMLSRDGEESVLRQALELTPASKILWSTDGHFYPETYWLANKHFREALEKVLTAYVAAGDISVPQAIDIAVDIMFWNSNSLYKLDEERKFPELLRACGRETVDSMRTLVNGGSKAPSFRSNASTTVATPGIPSARPGFSSSPATLTATNQNLAIRSTSISAPSGQNATAMFAQNLTHFDAFLQTNPGVKYIWNQYLDYTGTLRNRMVTTQQFRKLLATGKYMGCTTAISRLLQDDNGASGVSATGQFILAPDLSTLSLNKGIPSPSATVQTWWMLESDHDNLNLSHWDRCPRWLLQAQCDALKSEFNISILMGFELEIVFMRPTYNEERSDFADFAPVHMVHSWTNMTFMQLDMLPVIEEIVEMLAELDIHVPQFHSEAAPGQWEFPLPAFEPVKAVDTMYKARDVIRNVAKKHGLKATCYPRPFAFTCGSANHAHFSINGPGNTLHRHEGPFLAGVLEHLPAILAFAMPIEESYRRIGAGIWAGGEYVCWGSQNKEVPLRKCGPGHYELKTIDGIGNSYLSMAALLASGLHGLRQDMKLEHRDCAGDPTEIGEEERAKLGITVKLPDSLEKSLRALDRDKTLRRGLGYAAVDDYLATAESLMQKLRGFGEEKRRLWLMARY</sequence>
<dbReference type="InterPro" id="IPR032466">
    <property type="entry name" value="Metal_Hydrolase"/>
</dbReference>
<dbReference type="AlphaFoldDB" id="A0AA39CRR6"/>
<dbReference type="PANTHER" id="PTHR43383:SF2">
    <property type="entry name" value="AMIDOHYDROLASE 2 FAMILY PROTEIN"/>
    <property type="match status" value="1"/>
</dbReference>
<dbReference type="SUPFAM" id="SSF51556">
    <property type="entry name" value="Metallo-dependent hydrolases"/>
    <property type="match status" value="1"/>
</dbReference>
<dbReference type="InterPro" id="IPR014746">
    <property type="entry name" value="Gln_synth/guanido_kin_cat_dom"/>
</dbReference>
<feature type="domain" description="GS catalytic" evidence="3">
    <location>
        <begin position="675"/>
        <end position="1006"/>
    </location>
</feature>
<evidence type="ECO:0000259" key="3">
    <source>
        <dbReference type="PROSITE" id="PS51987"/>
    </source>
</evidence>
<dbReference type="SMART" id="SM01230">
    <property type="entry name" value="Gln-synt_C"/>
    <property type="match status" value="1"/>
</dbReference>
<dbReference type="GO" id="GO:0016787">
    <property type="term" value="F:hydrolase activity"/>
    <property type="evidence" value="ECO:0007669"/>
    <property type="project" value="InterPro"/>
</dbReference>
<dbReference type="Proteomes" id="UP001172681">
    <property type="component" value="Unassembled WGS sequence"/>
</dbReference>
<dbReference type="InterPro" id="IPR008146">
    <property type="entry name" value="Gln_synth_cat_dom"/>
</dbReference>
<evidence type="ECO:0000313" key="4">
    <source>
        <dbReference type="EMBL" id="KAJ9617517.1"/>
    </source>
</evidence>